<evidence type="ECO:0000313" key="2">
    <source>
        <dbReference type="EMBL" id="SMC21328.1"/>
    </source>
</evidence>
<dbReference type="AlphaFoldDB" id="A0A1W1XCB3"/>
<proteinExistence type="predicted"/>
<accession>A0A1W1XCB3</accession>
<organism evidence="2 3">
    <name type="scientific">Andreprevotia lacus DSM 23236</name>
    <dbReference type="NCBI Taxonomy" id="1121001"/>
    <lineage>
        <taxon>Bacteria</taxon>
        <taxon>Pseudomonadati</taxon>
        <taxon>Pseudomonadota</taxon>
        <taxon>Betaproteobacteria</taxon>
        <taxon>Neisseriales</taxon>
        <taxon>Chitinibacteraceae</taxon>
        <taxon>Andreprevotia</taxon>
    </lineage>
</organism>
<gene>
    <name evidence="2" type="ORF">SAMN02745857_01188</name>
</gene>
<feature type="transmembrane region" description="Helical" evidence="1">
    <location>
        <begin position="9"/>
        <end position="34"/>
    </location>
</feature>
<keyword evidence="3" id="KW-1185">Reference proteome</keyword>
<evidence type="ECO:0000256" key="1">
    <source>
        <dbReference type="SAM" id="Phobius"/>
    </source>
</evidence>
<dbReference type="RefSeq" id="WP_084089844.1">
    <property type="nucleotide sequence ID" value="NZ_FWXD01000005.1"/>
</dbReference>
<dbReference type="EMBL" id="FWXD01000005">
    <property type="protein sequence ID" value="SMC21328.1"/>
    <property type="molecule type" value="Genomic_DNA"/>
</dbReference>
<keyword evidence="1" id="KW-0472">Membrane</keyword>
<feature type="transmembrane region" description="Helical" evidence="1">
    <location>
        <begin position="88"/>
        <end position="111"/>
    </location>
</feature>
<dbReference type="STRING" id="1121001.SAMN02745857_01188"/>
<protein>
    <submittedName>
        <fullName evidence="2">Uncharacterized protein</fullName>
    </submittedName>
</protein>
<keyword evidence="1" id="KW-1133">Transmembrane helix</keyword>
<name>A0A1W1XCB3_9NEIS</name>
<reference evidence="2 3" key="1">
    <citation type="submission" date="2017-04" db="EMBL/GenBank/DDBJ databases">
        <authorList>
            <person name="Afonso C.L."/>
            <person name="Miller P.J."/>
            <person name="Scott M.A."/>
            <person name="Spackman E."/>
            <person name="Goraichik I."/>
            <person name="Dimitrov K.M."/>
            <person name="Suarez D.L."/>
            <person name="Swayne D.E."/>
        </authorList>
    </citation>
    <scope>NUCLEOTIDE SEQUENCE [LARGE SCALE GENOMIC DNA]</scope>
    <source>
        <strain evidence="2 3">DSM 23236</strain>
    </source>
</reference>
<feature type="transmembrane region" description="Helical" evidence="1">
    <location>
        <begin position="54"/>
        <end position="76"/>
    </location>
</feature>
<sequence length="112" mass="11814">MAGLLRDRLIFAVLGALFGLFYGVLLVFALASWMTSPLAARLLMLSSGGFALTGLLSGGWLFDTLFAALIVLWGLLTGTGSYAGRPALTGNGWVGRLFLFGAVSGLVLYFAY</sequence>
<dbReference type="Proteomes" id="UP000192761">
    <property type="component" value="Unassembled WGS sequence"/>
</dbReference>
<keyword evidence="1" id="KW-0812">Transmembrane</keyword>
<evidence type="ECO:0000313" key="3">
    <source>
        <dbReference type="Proteomes" id="UP000192761"/>
    </source>
</evidence>